<accession>A0A9P6T6D2</accession>
<proteinExistence type="predicted"/>
<dbReference type="EMBL" id="MU167457">
    <property type="protein sequence ID" value="KAG0140289.1"/>
    <property type="molecule type" value="Genomic_DNA"/>
</dbReference>
<feature type="transmembrane region" description="Helical" evidence="1">
    <location>
        <begin position="42"/>
        <end position="62"/>
    </location>
</feature>
<evidence type="ECO:0000313" key="3">
    <source>
        <dbReference type="Proteomes" id="UP000886653"/>
    </source>
</evidence>
<protein>
    <submittedName>
        <fullName evidence="2">Uncharacterized protein</fullName>
    </submittedName>
</protein>
<keyword evidence="1" id="KW-1133">Transmembrane helix</keyword>
<dbReference type="AlphaFoldDB" id="A0A9P6T6D2"/>
<keyword evidence="1" id="KW-0472">Membrane</keyword>
<gene>
    <name evidence="2" type="ORF">CROQUDRAFT_718701</name>
</gene>
<evidence type="ECO:0000256" key="1">
    <source>
        <dbReference type="SAM" id="Phobius"/>
    </source>
</evidence>
<dbReference type="Proteomes" id="UP000886653">
    <property type="component" value="Unassembled WGS sequence"/>
</dbReference>
<evidence type="ECO:0000313" key="2">
    <source>
        <dbReference type="EMBL" id="KAG0140289.1"/>
    </source>
</evidence>
<keyword evidence="3" id="KW-1185">Reference proteome</keyword>
<organism evidence="2 3">
    <name type="scientific">Cronartium quercuum f. sp. fusiforme G11</name>
    <dbReference type="NCBI Taxonomy" id="708437"/>
    <lineage>
        <taxon>Eukaryota</taxon>
        <taxon>Fungi</taxon>
        <taxon>Dikarya</taxon>
        <taxon>Basidiomycota</taxon>
        <taxon>Pucciniomycotina</taxon>
        <taxon>Pucciniomycetes</taxon>
        <taxon>Pucciniales</taxon>
        <taxon>Coleosporiaceae</taxon>
        <taxon>Cronartium</taxon>
    </lineage>
</organism>
<keyword evidence="1" id="KW-0812">Transmembrane</keyword>
<sequence>MKKPSHSKSLSFTLITQSYSPVNSKSLSNMLRYNGKSISSHSVKIIILILFGLLNISVASLFKGEIETDSVHALELEDDAPRGINSPRYVAKAHQLLENLVQDYSTEDQLAARSQESKPINSQRVRSDMYNTEISQQLKTDGSDNVQIQDGKKNLDNRVIDHGIGLKQRVTTLSRAGKGQKDFPVYSVFQERVNTFEEQFESKPKKEAIENTLAKIVNYKESKEGKYRKIVHQMVTQKMVRKLLEEINDQTPTELLVQLKFATITLKELEKTQSTYMSDRLASEIDNAISKLDGVTSSRKPSINSLPVFFNGE</sequence>
<name>A0A9P6T6D2_9BASI</name>
<comment type="caution">
    <text evidence="2">The sequence shown here is derived from an EMBL/GenBank/DDBJ whole genome shotgun (WGS) entry which is preliminary data.</text>
</comment>
<reference evidence="2" key="1">
    <citation type="submission" date="2013-11" db="EMBL/GenBank/DDBJ databases">
        <title>Genome sequence of the fusiform rust pathogen reveals effectors for host alternation and coevolution with pine.</title>
        <authorList>
            <consortium name="DOE Joint Genome Institute"/>
            <person name="Smith K."/>
            <person name="Pendleton A."/>
            <person name="Kubisiak T."/>
            <person name="Anderson C."/>
            <person name="Salamov A."/>
            <person name="Aerts A."/>
            <person name="Riley R."/>
            <person name="Clum A."/>
            <person name="Lindquist E."/>
            <person name="Ence D."/>
            <person name="Campbell M."/>
            <person name="Kronenberg Z."/>
            <person name="Feau N."/>
            <person name="Dhillon B."/>
            <person name="Hamelin R."/>
            <person name="Burleigh J."/>
            <person name="Smith J."/>
            <person name="Yandell M."/>
            <person name="Nelson C."/>
            <person name="Grigoriev I."/>
            <person name="Davis J."/>
        </authorList>
    </citation>
    <scope>NUCLEOTIDE SEQUENCE</scope>
    <source>
        <strain evidence="2">G11</strain>
    </source>
</reference>